<evidence type="ECO:0000256" key="1">
    <source>
        <dbReference type="ARBA" id="ARBA00006174"/>
    </source>
</evidence>
<gene>
    <name evidence="3" type="ORF">ERS852551_03351</name>
</gene>
<dbReference type="PANTHER" id="PTHR16943">
    <property type="entry name" value="2-METHYLCITRATE DEHYDRATASE-RELATED"/>
    <property type="match status" value="1"/>
</dbReference>
<sequence>MNIMQTIGVSLCGAELKQIKDAIDLAKEISPGSEGTATLWADGKKVSWEAAAFAAGTMGDMLDWEDCSGTGHSSAGVIPTAVIAAEVLKKSGKDLLTAVVAEYEVYQRVALAGDTNIVGFNIFACLF</sequence>
<organism evidence="3 4">
    <name type="scientific">Anaerotruncus colihominis</name>
    <dbReference type="NCBI Taxonomy" id="169435"/>
    <lineage>
        <taxon>Bacteria</taxon>
        <taxon>Bacillati</taxon>
        <taxon>Bacillota</taxon>
        <taxon>Clostridia</taxon>
        <taxon>Eubacteriales</taxon>
        <taxon>Oscillospiraceae</taxon>
        <taxon>Anaerotruncus</taxon>
    </lineage>
</organism>
<evidence type="ECO:0000259" key="2">
    <source>
        <dbReference type="Pfam" id="PF03972"/>
    </source>
</evidence>
<dbReference type="PANTHER" id="PTHR16943:SF8">
    <property type="entry name" value="2-METHYLCITRATE DEHYDRATASE"/>
    <property type="match status" value="1"/>
</dbReference>
<evidence type="ECO:0000313" key="4">
    <source>
        <dbReference type="Proteomes" id="UP000095765"/>
    </source>
</evidence>
<dbReference type="InterPro" id="IPR005656">
    <property type="entry name" value="MmgE_PrpD"/>
</dbReference>
<comment type="similarity">
    <text evidence="1">Belongs to the PrpD family.</text>
</comment>
<dbReference type="Gene3D" id="1.10.4100.10">
    <property type="entry name" value="2-methylcitrate dehydratase PrpD"/>
    <property type="match status" value="1"/>
</dbReference>
<proteinExistence type="inferred from homology"/>
<reference evidence="3 4" key="1">
    <citation type="submission" date="2015-09" db="EMBL/GenBank/DDBJ databases">
        <authorList>
            <consortium name="Pathogen Informatics"/>
        </authorList>
    </citation>
    <scope>NUCLEOTIDE SEQUENCE [LARGE SCALE GENOMIC DNA]</scope>
    <source>
        <strain evidence="3 4">2789STDY5834939</strain>
    </source>
</reference>
<dbReference type="InterPro" id="IPR045336">
    <property type="entry name" value="MmgE_PrpD_N"/>
</dbReference>
<protein>
    <submittedName>
        <fullName evidence="3">MmgE/PrpD family</fullName>
    </submittedName>
</protein>
<dbReference type="SUPFAM" id="SSF103378">
    <property type="entry name" value="2-methylcitrate dehydratase PrpD"/>
    <property type="match status" value="1"/>
</dbReference>
<dbReference type="Proteomes" id="UP000095765">
    <property type="component" value="Unassembled WGS sequence"/>
</dbReference>
<dbReference type="EMBL" id="CZBE01000031">
    <property type="protein sequence ID" value="CUQ15673.1"/>
    <property type="molecule type" value="Genomic_DNA"/>
</dbReference>
<dbReference type="RefSeq" id="WP_040342569.1">
    <property type="nucleotide sequence ID" value="NZ_CABIWA010000025.1"/>
</dbReference>
<feature type="domain" description="MmgE/PrpD N-terminal" evidence="2">
    <location>
        <begin position="3"/>
        <end position="119"/>
    </location>
</feature>
<dbReference type="InterPro" id="IPR042183">
    <property type="entry name" value="MmgE/PrpD_sf_1"/>
</dbReference>
<dbReference type="AlphaFoldDB" id="A0A174U013"/>
<accession>A0A174U013</accession>
<dbReference type="Pfam" id="PF03972">
    <property type="entry name" value="MmgE_PrpD_N"/>
    <property type="match status" value="1"/>
</dbReference>
<dbReference type="InterPro" id="IPR036148">
    <property type="entry name" value="MmgE/PrpD_sf"/>
</dbReference>
<dbReference type="GO" id="GO:0016829">
    <property type="term" value="F:lyase activity"/>
    <property type="evidence" value="ECO:0007669"/>
    <property type="project" value="InterPro"/>
</dbReference>
<evidence type="ECO:0000313" key="3">
    <source>
        <dbReference type="EMBL" id="CUQ15673.1"/>
    </source>
</evidence>
<name>A0A174U013_9FIRM</name>